<dbReference type="InterPro" id="IPR002789">
    <property type="entry name" value="HerA_central"/>
</dbReference>
<dbReference type="Proteomes" id="UP001501047">
    <property type="component" value="Unassembled WGS sequence"/>
</dbReference>
<protein>
    <submittedName>
        <fullName evidence="2">ATP-binding protein</fullName>
    </submittedName>
</protein>
<dbReference type="GO" id="GO:0005524">
    <property type="term" value="F:ATP binding"/>
    <property type="evidence" value="ECO:0007669"/>
    <property type="project" value="UniProtKB-KW"/>
</dbReference>
<gene>
    <name evidence="2" type="ORF">GCM10008908_31680</name>
</gene>
<proteinExistence type="predicted"/>
<accession>A0ABN1KVN0</accession>
<dbReference type="InterPro" id="IPR027417">
    <property type="entry name" value="P-loop_NTPase"/>
</dbReference>
<dbReference type="EMBL" id="BAAACI010000007">
    <property type="protein sequence ID" value="GAA0777120.1"/>
    <property type="molecule type" value="Genomic_DNA"/>
</dbReference>
<dbReference type="PANTHER" id="PTHR42957">
    <property type="entry name" value="HELICASE MJ1565-RELATED"/>
    <property type="match status" value="1"/>
</dbReference>
<feature type="domain" description="Helicase HerA central" evidence="1">
    <location>
        <begin position="136"/>
        <end position="421"/>
    </location>
</feature>
<dbReference type="RefSeq" id="WP_343827469.1">
    <property type="nucleotide sequence ID" value="NZ_BAAACI010000007.1"/>
</dbReference>
<dbReference type="Pfam" id="PF01935">
    <property type="entry name" value="DUF87"/>
    <property type="match status" value="1"/>
</dbReference>
<dbReference type="SUPFAM" id="SSF52540">
    <property type="entry name" value="P-loop containing nucleoside triphosphate hydrolases"/>
    <property type="match status" value="1"/>
</dbReference>
<evidence type="ECO:0000259" key="1">
    <source>
        <dbReference type="Pfam" id="PF01935"/>
    </source>
</evidence>
<dbReference type="InterPro" id="IPR008571">
    <property type="entry name" value="HerA-like"/>
</dbReference>
<keyword evidence="2" id="KW-0067">ATP-binding</keyword>
<reference evidence="2 3" key="1">
    <citation type="journal article" date="2019" name="Int. J. Syst. Evol. Microbiol.">
        <title>The Global Catalogue of Microorganisms (GCM) 10K type strain sequencing project: providing services to taxonomists for standard genome sequencing and annotation.</title>
        <authorList>
            <consortium name="The Broad Institute Genomics Platform"/>
            <consortium name="The Broad Institute Genome Sequencing Center for Infectious Disease"/>
            <person name="Wu L."/>
            <person name="Ma J."/>
        </authorList>
    </citation>
    <scope>NUCLEOTIDE SEQUENCE [LARGE SCALE GENOMIC DNA]</scope>
    <source>
        <strain evidence="2 3">JCM 1417</strain>
    </source>
</reference>
<dbReference type="Gene3D" id="3.40.50.300">
    <property type="entry name" value="P-loop containing nucleotide triphosphate hydrolases"/>
    <property type="match status" value="2"/>
</dbReference>
<keyword evidence="2" id="KW-0547">Nucleotide-binding</keyword>
<dbReference type="PANTHER" id="PTHR42957:SF1">
    <property type="entry name" value="HELICASE MJ1565-RELATED"/>
    <property type="match status" value="1"/>
</dbReference>
<evidence type="ECO:0000313" key="2">
    <source>
        <dbReference type="EMBL" id="GAA0777120.1"/>
    </source>
</evidence>
<keyword evidence="3" id="KW-1185">Reference proteome</keyword>
<sequence>MSDERVTAEVISVKPDKVKISIDDIEDFKIAEQELKVGSYLQVSDNEDVILIAIIESFSIDLVDVKKMDENGMVEIVTERKYIIEASPLGTIKDGRFSRGGDTLSIPPKKVEPADLKYIKSIFEDSIEEEKRFCFSKLASNHEICVPVDGNTFFNKHLAIVGASGSGKSHTTAKIIQSACNVKNDGVEGLNNSHIIIFDIHGEFSTAFPNANILNVDNLKLPYWLLNGEELEELLLDSGDNNNYNQASVLRKVITSNKQYNNKDISREKIYFDSPLNFDITQVANCFNNLINETTNSENDLEVKVKANKQIFSSDEEKLDYFFQEIYEYDKPQRASKDKDGISKGIYNDGKLDKFVFRFKEKINNNRLRFLFDKDLKDITFEEVIRQFISYRDDKKANVTLIDLSGIPFDVLSITVSLISRVLFEYGYYMKRRYGKVDTPLLLVYEEAHKYAPKSSLVKYRASTTSIERIAKEGRKYGVTLAIVSQRPSEVSETIFSQCNSFVAMRLTNPDDQNYVKKLLPDTLGNITEVLPSLQCGEGLLIGESVIIPCIVKIDECSNPPSSSNINYLEEWKKEWQKVNFGELIEEWIK</sequence>
<evidence type="ECO:0000313" key="3">
    <source>
        <dbReference type="Proteomes" id="UP001501047"/>
    </source>
</evidence>
<organism evidence="2 3">
    <name type="scientific">Clostridium subterminale</name>
    <dbReference type="NCBI Taxonomy" id="1550"/>
    <lineage>
        <taxon>Bacteria</taxon>
        <taxon>Bacillati</taxon>
        <taxon>Bacillota</taxon>
        <taxon>Clostridia</taxon>
        <taxon>Eubacteriales</taxon>
        <taxon>Clostridiaceae</taxon>
        <taxon>Clostridium</taxon>
    </lineage>
</organism>
<comment type="caution">
    <text evidence="2">The sequence shown here is derived from an EMBL/GenBank/DDBJ whole genome shotgun (WGS) entry which is preliminary data.</text>
</comment>
<name>A0ABN1KVN0_CLOSU</name>